<accession>A0ABN2XRH5</accession>
<protein>
    <recommendedName>
        <fullName evidence="3">Transposase</fullName>
    </recommendedName>
</protein>
<comment type="caution">
    <text evidence="1">The sequence shown here is derived from an EMBL/GenBank/DDBJ whole genome shotgun (WGS) entry which is preliminary data.</text>
</comment>
<gene>
    <name evidence="1" type="ORF">GCM10009824_15560</name>
</gene>
<keyword evidence="2" id="KW-1185">Reference proteome</keyword>
<reference evidence="1 2" key="1">
    <citation type="journal article" date="2019" name="Int. J. Syst. Evol. Microbiol.">
        <title>The Global Catalogue of Microorganisms (GCM) 10K type strain sequencing project: providing services to taxonomists for standard genome sequencing and annotation.</title>
        <authorList>
            <consortium name="The Broad Institute Genomics Platform"/>
            <consortium name="The Broad Institute Genome Sequencing Center for Infectious Disease"/>
            <person name="Wu L."/>
            <person name="Ma J."/>
        </authorList>
    </citation>
    <scope>NUCLEOTIDE SEQUENCE [LARGE SCALE GENOMIC DNA]</scope>
    <source>
        <strain evidence="1 2">JCM 15914</strain>
    </source>
</reference>
<name>A0ABN2XRH5_9MICC</name>
<organism evidence="1 2">
    <name type="scientific">Kocuria atrinae</name>
    <dbReference type="NCBI Taxonomy" id="592377"/>
    <lineage>
        <taxon>Bacteria</taxon>
        <taxon>Bacillati</taxon>
        <taxon>Actinomycetota</taxon>
        <taxon>Actinomycetes</taxon>
        <taxon>Micrococcales</taxon>
        <taxon>Micrococcaceae</taxon>
        <taxon>Kocuria</taxon>
    </lineage>
</organism>
<evidence type="ECO:0000313" key="2">
    <source>
        <dbReference type="Proteomes" id="UP001500166"/>
    </source>
</evidence>
<sequence>MRPAVMGPSYPTGATVPMEEPVAPWPCEACDALRPDCAAVSRGFTESMLQIIESDAVVFRAVRGKYRLLDAYLYPHRSIAAIMRNFGVISSTSGHSIHRQHKTLTPPALRD</sequence>
<evidence type="ECO:0008006" key="3">
    <source>
        <dbReference type="Google" id="ProtNLM"/>
    </source>
</evidence>
<proteinExistence type="predicted"/>
<evidence type="ECO:0000313" key="1">
    <source>
        <dbReference type="EMBL" id="GAA2116677.1"/>
    </source>
</evidence>
<dbReference type="EMBL" id="BAAAQA010000015">
    <property type="protein sequence ID" value="GAA2116677.1"/>
    <property type="molecule type" value="Genomic_DNA"/>
</dbReference>
<dbReference type="Proteomes" id="UP001500166">
    <property type="component" value="Unassembled WGS sequence"/>
</dbReference>